<reference evidence="9" key="1">
    <citation type="submission" date="2023-07" db="EMBL/GenBank/DDBJ databases">
        <authorList>
            <person name="Yue Y."/>
        </authorList>
    </citation>
    <scope>NUCLEOTIDE SEQUENCE [LARGE SCALE GENOMIC DNA]</scope>
    <source>
        <strain evidence="9">D23</strain>
    </source>
</reference>
<evidence type="ECO:0000256" key="6">
    <source>
        <dbReference type="ARBA" id="ARBA00023211"/>
    </source>
</evidence>
<evidence type="ECO:0000313" key="8">
    <source>
        <dbReference type="EMBL" id="MCA0132319.1"/>
    </source>
</evidence>
<evidence type="ECO:0000256" key="5">
    <source>
        <dbReference type="ARBA" id="ARBA00022842"/>
    </source>
</evidence>
<keyword evidence="3" id="KW-0479">Metal-binding</keyword>
<evidence type="ECO:0000256" key="4">
    <source>
        <dbReference type="ARBA" id="ARBA00022801"/>
    </source>
</evidence>
<organism evidence="8 9">
    <name type="scientific">Winogradskyella alexanderae</name>
    <dbReference type="NCBI Taxonomy" id="2877123"/>
    <lineage>
        <taxon>Bacteria</taxon>
        <taxon>Pseudomonadati</taxon>
        <taxon>Bacteroidota</taxon>
        <taxon>Flavobacteriia</taxon>
        <taxon>Flavobacteriales</taxon>
        <taxon>Flavobacteriaceae</taxon>
        <taxon>Winogradskyella</taxon>
    </lineage>
</organism>
<evidence type="ECO:0000256" key="2">
    <source>
        <dbReference type="ARBA" id="ARBA00001946"/>
    </source>
</evidence>
<dbReference type="EMBL" id="JAIUJR010000003">
    <property type="protein sequence ID" value="MCA0132319.1"/>
    <property type="molecule type" value="Genomic_DNA"/>
</dbReference>
<keyword evidence="9" id="KW-1185">Reference proteome</keyword>
<keyword evidence="5" id="KW-0460">Magnesium</keyword>
<accession>A0ABS7XQN6</accession>
<comment type="cofactor">
    <cofactor evidence="2">
        <name>Mg(2+)</name>
        <dbReference type="ChEBI" id="CHEBI:18420"/>
    </cofactor>
</comment>
<dbReference type="CDD" id="cd03426">
    <property type="entry name" value="NUDIX_CoAse_Nudt7"/>
    <property type="match status" value="1"/>
</dbReference>
<proteinExistence type="predicted"/>
<dbReference type="PROSITE" id="PS51462">
    <property type="entry name" value="NUDIX"/>
    <property type="match status" value="1"/>
</dbReference>
<dbReference type="Pfam" id="PF00293">
    <property type="entry name" value="NUDIX"/>
    <property type="match status" value="1"/>
</dbReference>
<protein>
    <submittedName>
        <fullName evidence="8">CoA pyrophosphatase</fullName>
    </submittedName>
</protein>
<feature type="domain" description="Nudix hydrolase" evidence="7">
    <location>
        <begin position="46"/>
        <end position="181"/>
    </location>
</feature>
<evidence type="ECO:0000313" key="9">
    <source>
        <dbReference type="Proteomes" id="UP001198901"/>
    </source>
</evidence>
<comment type="cofactor">
    <cofactor evidence="1">
        <name>Mn(2+)</name>
        <dbReference type="ChEBI" id="CHEBI:29035"/>
    </cofactor>
</comment>
<comment type="caution">
    <text evidence="8">The sequence shown here is derived from an EMBL/GenBank/DDBJ whole genome shotgun (WGS) entry which is preliminary data.</text>
</comment>
<dbReference type="SUPFAM" id="SSF55811">
    <property type="entry name" value="Nudix"/>
    <property type="match status" value="1"/>
</dbReference>
<sequence>MRFNSFLDSVVKIKHLELLGELSHAKMSPPYRLELAKKMKEKAKSAKKAGVMALFYPNAHLQTNLVLILRKTYKGVHSAQVGFPGGKFEDDDKDLMTTAIRETEEEVGISSSRVNIIKPMSPLYIPPSNYIVHPFLGVMSDTPQFYKQEEEVEDIIEVALYDFLDESNVLTTKVPTSYNVEVEVPAFNLNNHIVWGATAMMLSELKDMLKQVL</sequence>
<gene>
    <name evidence="8" type="ORF">LBU54_06955</name>
</gene>
<dbReference type="InterPro" id="IPR015797">
    <property type="entry name" value="NUDIX_hydrolase-like_dom_sf"/>
</dbReference>
<dbReference type="Proteomes" id="UP001198901">
    <property type="component" value="Unassembled WGS sequence"/>
</dbReference>
<keyword evidence="4" id="KW-0378">Hydrolase</keyword>
<dbReference type="InterPro" id="IPR000086">
    <property type="entry name" value="NUDIX_hydrolase_dom"/>
</dbReference>
<keyword evidence="6" id="KW-0464">Manganese</keyword>
<dbReference type="PANTHER" id="PTHR12992:SF11">
    <property type="entry name" value="MITOCHONDRIAL COENZYME A DIPHOSPHATASE NUDT8"/>
    <property type="match status" value="1"/>
</dbReference>
<dbReference type="PANTHER" id="PTHR12992">
    <property type="entry name" value="NUDIX HYDROLASE"/>
    <property type="match status" value="1"/>
</dbReference>
<dbReference type="Gene3D" id="3.90.79.10">
    <property type="entry name" value="Nucleoside Triphosphate Pyrophosphohydrolase"/>
    <property type="match status" value="1"/>
</dbReference>
<dbReference type="RefSeq" id="WP_224527684.1">
    <property type="nucleotide sequence ID" value="NZ_JAIUJR010000003.1"/>
</dbReference>
<evidence type="ECO:0000259" key="7">
    <source>
        <dbReference type="PROSITE" id="PS51462"/>
    </source>
</evidence>
<evidence type="ECO:0000256" key="3">
    <source>
        <dbReference type="ARBA" id="ARBA00022723"/>
    </source>
</evidence>
<dbReference type="InterPro" id="IPR045121">
    <property type="entry name" value="CoAse"/>
</dbReference>
<evidence type="ECO:0000256" key="1">
    <source>
        <dbReference type="ARBA" id="ARBA00001936"/>
    </source>
</evidence>
<name>A0ABS7XQN6_9FLAO</name>